<feature type="region of interest" description="Disordered" evidence="1">
    <location>
        <begin position="1088"/>
        <end position="1110"/>
    </location>
</feature>
<dbReference type="RefSeq" id="XP_052754326.1">
    <property type="nucleotide sequence ID" value="XM_052898366.1"/>
</dbReference>
<proteinExistence type="predicted"/>
<evidence type="ECO:0000256" key="1">
    <source>
        <dbReference type="SAM" id="MobiDB-lite"/>
    </source>
</evidence>
<feature type="region of interest" description="Disordered" evidence="1">
    <location>
        <begin position="943"/>
        <end position="992"/>
    </location>
</feature>
<dbReference type="Proteomes" id="UP001652740">
    <property type="component" value="Unplaced"/>
</dbReference>
<accession>A0ABM3MSI4</accession>
<gene>
    <name evidence="3" type="primary">LOC113516416</name>
</gene>
<feature type="compositionally biased region" description="Low complexity" evidence="1">
    <location>
        <begin position="157"/>
        <end position="173"/>
    </location>
</feature>
<feature type="region of interest" description="Disordered" evidence="1">
    <location>
        <begin position="285"/>
        <end position="329"/>
    </location>
</feature>
<dbReference type="GeneID" id="113516416"/>
<organism evidence="2 3">
    <name type="scientific">Galleria mellonella</name>
    <name type="common">Greater wax moth</name>
    <dbReference type="NCBI Taxonomy" id="7137"/>
    <lineage>
        <taxon>Eukaryota</taxon>
        <taxon>Metazoa</taxon>
        <taxon>Ecdysozoa</taxon>
        <taxon>Arthropoda</taxon>
        <taxon>Hexapoda</taxon>
        <taxon>Insecta</taxon>
        <taxon>Pterygota</taxon>
        <taxon>Neoptera</taxon>
        <taxon>Endopterygota</taxon>
        <taxon>Lepidoptera</taxon>
        <taxon>Glossata</taxon>
        <taxon>Ditrysia</taxon>
        <taxon>Pyraloidea</taxon>
        <taxon>Pyralidae</taxon>
        <taxon>Galleriinae</taxon>
        <taxon>Galleria</taxon>
    </lineage>
</organism>
<feature type="compositionally biased region" description="Basic and acidic residues" evidence="1">
    <location>
        <begin position="288"/>
        <end position="304"/>
    </location>
</feature>
<feature type="compositionally biased region" description="Low complexity" evidence="1">
    <location>
        <begin position="788"/>
        <end position="803"/>
    </location>
</feature>
<feature type="compositionally biased region" description="Basic and acidic residues" evidence="1">
    <location>
        <begin position="673"/>
        <end position="685"/>
    </location>
</feature>
<evidence type="ECO:0000313" key="3">
    <source>
        <dbReference type="RefSeq" id="XP_052754326.1"/>
    </source>
</evidence>
<name>A0ABM3MSI4_GALME</name>
<protein>
    <submittedName>
        <fullName evidence="3">Uncharacterized protein LOC113516416 isoform X1</fullName>
    </submittedName>
</protein>
<evidence type="ECO:0000313" key="2">
    <source>
        <dbReference type="Proteomes" id="UP001652740"/>
    </source>
</evidence>
<sequence>MRPKQLDVLLGNRMRDGPSGNNKSRDKNDASKSSQSSTNGDFVIDEKLLMATEIPLIKIDETQTWKKFARNNSIDLNKIDIDLSVNKSTSELRPMRKVGPVEEMMKYCRPVWVVVSRMSGITGMAGAGRRVQLPDLAALRRRRPPTAHVAPQPHSPPSSHSSQSPRSPHSPRSPFTPHLPKLVDLSESDSDTSFDDTVEYLPSEKQLSDLLKHLTSLGVAESAAAWRRQRPTPPRRTRRHPRLAHVHLNCSCDRCYTSKKHRFVREQHEVQRQLKALLDSLPKSALVETRKPTSETEQDPDYRVKSKKRKKKKQSETTTRTALKPPSHDDYQEWIRQKNIHQRFFQLPSIESQRNKAQKETSHSINARGINNQMQPTHSRSNSNITTVNLATNCPTNPLRDILKQRLNERLECKQSEISMMKPNVDRKTIIFDESFRQRMVKSLTDMATKITSQDKSNINDQATNNVASKSIDVDSTDQMVIGQCAETARLNVKKVIEHIVGGQYLGSIIDDGNVVIPSGGKQINRLDVRRVIEQIIGGQSLGRIIDLDNVDTGDRTKVGGQAMDGTNVEQRAQDVDSMIDRVVDEIITDPTGIVNDANVKHNFKIKVSIVNMDSTEDKYFEVPIVNGPDPNGYNGGSTNDVCVDSNSDEPRVCVDETPMSIKITSVFSLADAKTDDKSTKESSKSSDPNITDCNARKRCHSAIGQTGIDENTNKNMYDGESGKRKYKTDFKLTRNTQQSLEVDSGTIGQVRVSQNLGLTILVAQEANNAVSLAARGQTSPNRRQHDSSSSNGSDDSSSVDSTLSDDEENDPTWSQPPSKKKKGPPRVSTHVSPNMCSMEIDNILIPPIPVEKFIQERESELPSLVVLCIDRSKPIWKLLDENLVVTDYVIPILEPTYWSTGPLGKTAMLIFPDSQESTHNQTGQSGNLTSQSNNQMSQIWNQTSQSGNQTSQSGNQTSQSGNQTNQSGNQTSQNGNQTSQSGTGTSKISTNVYTNSDGTTVLLQAPDEVCIDNNVYKKLHNIPLVYGRVKYVISDRSICEILGQKNVPIELYSLRTGKVTPTCRMAGSNIVPSETPVQNVSKLTHNPAVQNSPESAPTKKPAGRQPPALLPLSSFKELEDKQIPGPSPVVCINTKPILAQSNPVTTAMPSTSFLQSSLVTVAPTTNSLFRPPIINQAPIRPTFISINPLERVPVSPFISPVIPSIGQTSFCLASNNTLLPNPVRGNLIEVRYKPAPWLNTRSSLKPSVNNSDVVTTLSTTQTQPRISVKSFAREVNADSPPVVRTFITQHSYLSNSLPSTSLTEK</sequence>
<reference evidence="3" key="1">
    <citation type="submission" date="2025-08" db="UniProtKB">
        <authorList>
            <consortium name="RefSeq"/>
        </authorList>
    </citation>
    <scope>IDENTIFICATION</scope>
    <source>
        <tissue evidence="3">Whole larvae</tissue>
    </source>
</reference>
<feature type="region of interest" description="Disordered" evidence="1">
    <location>
        <begin position="1"/>
        <end position="39"/>
    </location>
</feature>
<keyword evidence="2" id="KW-1185">Reference proteome</keyword>
<feature type="compositionally biased region" description="Low complexity" evidence="1">
    <location>
        <begin position="943"/>
        <end position="987"/>
    </location>
</feature>
<feature type="region of interest" description="Disordered" evidence="1">
    <location>
        <begin position="673"/>
        <end position="694"/>
    </location>
</feature>
<feature type="region of interest" description="Disordered" evidence="1">
    <location>
        <begin position="774"/>
        <end position="834"/>
    </location>
</feature>
<feature type="region of interest" description="Disordered" evidence="1">
    <location>
        <begin position="142"/>
        <end position="196"/>
    </location>
</feature>
<feature type="compositionally biased region" description="Acidic residues" evidence="1">
    <location>
        <begin position="186"/>
        <end position="196"/>
    </location>
</feature>